<dbReference type="OrthoDB" id="2162761at2759"/>
<name>A0A6G1L1F3_9PEZI</name>
<proteinExistence type="predicted"/>
<organism evidence="1 2">
    <name type="scientific">Teratosphaeria nubilosa</name>
    <dbReference type="NCBI Taxonomy" id="161662"/>
    <lineage>
        <taxon>Eukaryota</taxon>
        <taxon>Fungi</taxon>
        <taxon>Dikarya</taxon>
        <taxon>Ascomycota</taxon>
        <taxon>Pezizomycotina</taxon>
        <taxon>Dothideomycetes</taxon>
        <taxon>Dothideomycetidae</taxon>
        <taxon>Mycosphaerellales</taxon>
        <taxon>Teratosphaeriaceae</taxon>
        <taxon>Teratosphaeria</taxon>
    </lineage>
</organism>
<protein>
    <submittedName>
        <fullName evidence="1">Uncharacterized protein</fullName>
    </submittedName>
</protein>
<evidence type="ECO:0000313" key="1">
    <source>
        <dbReference type="EMBL" id="KAF2766369.1"/>
    </source>
</evidence>
<dbReference type="AlphaFoldDB" id="A0A6G1L1F3"/>
<dbReference type="EMBL" id="ML995872">
    <property type="protein sequence ID" value="KAF2766369.1"/>
    <property type="molecule type" value="Genomic_DNA"/>
</dbReference>
<evidence type="ECO:0000313" key="2">
    <source>
        <dbReference type="Proteomes" id="UP000799436"/>
    </source>
</evidence>
<dbReference type="Proteomes" id="UP000799436">
    <property type="component" value="Unassembled WGS sequence"/>
</dbReference>
<keyword evidence="2" id="KW-1185">Reference proteome</keyword>
<sequence>MAVYNTECFYDADSDHRRKGALKRDIQMLQERNDCLDVIVASLRSLPENEGILLLHNLRAEDVDSQTLARSLKSNVQLPPSFGQQTLEAEFAQQLSRAGPTSFACDIATLVSTLSRHKSINSTYA</sequence>
<reference evidence="1" key="1">
    <citation type="journal article" date="2020" name="Stud. Mycol.">
        <title>101 Dothideomycetes genomes: a test case for predicting lifestyles and emergence of pathogens.</title>
        <authorList>
            <person name="Haridas S."/>
            <person name="Albert R."/>
            <person name="Binder M."/>
            <person name="Bloem J."/>
            <person name="Labutti K."/>
            <person name="Salamov A."/>
            <person name="Andreopoulos B."/>
            <person name="Baker S."/>
            <person name="Barry K."/>
            <person name="Bills G."/>
            <person name="Bluhm B."/>
            <person name="Cannon C."/>
            <person name="Castanera R."/>
            <person name="Culley D."/>
            <person name="Daum C."/>
            <person name="Ezra D."/>
            <person name="Gonzalez J."/>
            <person name="Henrissat B."/>
            <person name="Kuo A."/>
            <person name="Liang C."/>
            <person name="Lipzen A."/>
            <person name="Lutzoni F."/>
            <person name="Magnuson J."/>
            <person name="Mondo S."/>
            <person name="Nolan M."/>
            <person name="Ohm R."/>
            <person name="Pangilinan J."/>
            <person name="Park H.-J."/>
            <person name="Ramirez L."/>
            <person name="Alfaro M."/>
            <person name="Sun H."/>
            <person name="Tritt A."/>
            <person name="Yoshinaga Y."/>
            <person name="Zwiers L.-H."/>
            <person name="Turgeon B."/>
            <person name="Goodwin S."/>
            <person name="Spatafora J."/>
            <person name="Crous P."/>
            <person name="Grigoriev I."/>
        </authorList>
    </citation>
    <scope>NUCLEOTIDE SEQUENCE</scope>
    <source>
        <strain evidence="1">CBS 116005</strain>
    </source>
</reference>
<accession>A0A6G1L1F3</accession>
<gene>
    <name evidence="1" type="ORF">EJ03DRAFT_330101</name>
</gene>